<gene>
    <name evidence="1" type="ORF">EYH37_01495</name>
</gene>
<dbReference type="EMBL" id="DQVE01000014">
    <property type="protein sequence ID" value="HIP98031.1"/>
    <property type="molecule type" value="Genomic_DNA"/>
</dbReference>
<dbReference type="Proteomes" id="UP000606463">
    <property type="component" value="Unassembled WGS sequence"/>
</dbReference>
<accession>A0A9D0YNG7</accession>
<protein>
    <submittedName>
        <fullName evidence="1">DUF523 domain-containing protein</fullName>
    </submittedName>
</protein>
<dbReference type="InterPro" id="IPR007553">
    <property type="entry name" value="2-thiour_desulf"/>
</dbReference>
<dbReference type="AlphaFoldDB" id="A0A9D0YNG7"/>
<name>A0A9D0YNG7_AQUAO</name>
<dbReference type="PANTHER" id="PTHR30087:SF1">
    <property type="entry name" value="HYPOTHETICAL CYTOSOLIC PROTEIN"/>
    <property type="match status" value="1"/>
</dbReference>
<proteinExistence type="predicted"/>
<dbReference type="Pfam" id="PF04463">
    <property type="entry name" value="2-thiour_desulf"/>
    <property type="match status" value="1"/>
</dbReference>
<dbReference type="PANTHER" id="PTHR30087">
    <property type="entry name" value="INNER MEMBRANE PROTEIN"/>
    <property type="match status" value="1"/>
</dbReference>
<evidence type="ECO:0000313" key="2">
    <source>
        <dbReference type="Proteomes" id="UP000606463"/>
    </source>
</evidence>
<organism evidence="1 2">
    <name type="scientific">Aquifex aeolicus</name>
    <dbReference type="NCBI Taxonomy" id="63363"/>
    <lineage>
        <taxon>Bacteria</taxon>
        <taxon>Pseudomonadati</taxon>
        <taxon>Aquificota</taxon>
        <taxon>Aquificia</taxon>
        <taxon>Aquificales</taxon>
        <taxon>Aquificaceae</taxon>
        <taxon>Aquifex</taxon>
    </lineage>
</organism>
<evidence type="ECO:0000313" key="1">
    <source>
        <dbReference type="EMBL" id="HIP98031.1"/>
    </source>
</evidence>
<comment type="caution">
    <text evidence="1">The sequence shown here is derived from an EMBL/GenBank/DDBJ whole genome shotgun (WGS) entry which is preliminary data.</text>
</comment>
<reference evidence="1" key="1">
    <citation type="journal article" date="2020" name="ISME J.">
        <title>Gammaproteobacteria mediating utilization of methyl-, sulfur- and petroleum organic compounds in deep ocean hydrothermal plumes.</title>
        <authorList>
            <person name="Zhou Z."/>
            <person name="Liu Y."/>
            <person name="Pan J."/>
            <person name="Cron B.R."/>
            <person name="Toner B.M."/>
            <person name="Anantharaman K."/>
            <person name="Breier J.A."/>
            <person name="Dick G.J."/>
            <person name="Li M."/>
        </authorList>
    </citation>
    <scope>NUCLEOTIDE SEQUENCE</scope>
    <source>
        <strain evidence="1">SZUA-1501</strain>
    </source>
</reference>
<sequence>MEKVLVSACLLGINCRYDGKHKLNKFLLERLKFYEVIPICPETEGGLPTPREPATREGDKVITNFTKRDVTPFFKLGALKTLERAKRLGIKKAFLKSKSPSCGENGITAQKLREKGITLEWF</sequence>